<dbReference type="Proteomes" id="UP000321393">
    <property type="component" value="Unassembled WGS sequence"/>
</dbReference>
<dbReference type="Proteomes" id="UP000321947">
    <property type="component" value="Unassembled WGS sequence"/>
</dbReference>
<evidence type="ECO:0000313" key="9">
    <source>
        <dbReference type="EMBL" id="KAA0050272.1"/>
    </source>
</evidence>
<comment type="caution">
    <text evidence="9">The sequence shown here is derived from an EMBL/GenBank/DDBJ whole genome shotgun (WGS) entry which is preliminary data.</text>
</comment>
<dbReference type="GO" id="GO:0017101">
    <property type="term" value="C:aminoacyl-tRNA synthetase multienzyme complex"/>
    <property type="evidence" value="ECO:0007669"/>
    <property type="project" value="TreeGrafter"/>
</dbReference>
<dbReference type="NCBIfam" id="TIGR00408">
    <property type="entry name" value="proS_fam_I"/>
    <property type="match status" value="1"/>
</dbReference>
<dbReference type="InterPro" id="IPR036621">
    <property type="entry name" value="Anticodon-bd_dom_sf"/>
</dbReference>
<reference evidence="11 12" key="1">
    <citation type="submission" date="2019-08" db="EMBL/GenBank/DDBJ databases">
        <title>Draft genome sequences of two oriental melons (Cucumis melo L. var makuwa).</title>
        <authorList>
            <person name="Kwon S.-Y."/>
        </authorList>
    </citation>
    <scope>NUCLEOTIDE SEQUENCE [LARGE SCALE GENOMIC DNA]</scope>
    <source>
        <strain evidence="12">cv. Chang Bougi</strain>
        <strain evidence="11">cv. SW 3</strain>
        <tissue evidence="9">Leaf</tissue>
    </source>
</reference>
<dbReference type="HAMAP" id="MF_01571">
    <property type="entry name" value="Pro_tRNA_synth_type3"/>
    <property type="match status" value="1"/>
</dbReference>
<dbReference type="GO" id="GO:0006433">
    <property type="term" value="P:prolyl-tRNA aminoacylation"/>
    <property type="evidence" value="ECO:0007669"/>
    <property type="project" value="InterPro"/>
</dbReference>
<dbReference type="FunFam" id="3.40.50.800:FF:000005">
    <property type="entry name" value="bifunctional glutamate/proline--tRNA ligase"/>
    <property type="match status" value="1"/>
</dbReference>
<dbReference type="Pfam" id="PF03129">
    <property type="entry name" value="HGTP_anticodon"/>
    <property type="match status" value="1"/>
</dbReference>
<dbReference type="InterPro" id="IPR017449">
    <property type="entry name" value="Pro-tRNA_synth_II"/>
</dbReference>
<evidence type="ECO:0000256" key="5">
    <source>
        <dbReference type="ARBA" id="ARBA00022917"/>
    </source>
</evidence>
<dbReference type="GO" id="GO:0004827">
    <property type="term" value="F:proline-tRNA ligase activity"/>
    <property type="evidence" value="ECO:0007669"/>
    <property type="project" value="UniProtKB-EC"/>
</dbReference>
<dbReference type="STRING" id="1194695.A0A5A7U355"/>
<evidence type="ECO:0000256" key="6">
    <source>
        <dbReference type="ARBA" id="ARBA00023146"/>
    </source>
</evidence>
<dbReference type="InterPro" id="IPR045864">
    <property type="entry name" value="aa-tRNA-synth_II/BPL/LPL"/>
</dbReference>
<dbReference type="InterPro" id="IPR004499">
    <property type="entry name" value="Pro-tRNA-ligase_IIa_arc-type"/>
</dbReference>
<keyword evidence="5" id="KW-0648">Protein biosynthesis</keyword>
<dbReference type="CDD" id="cd00862">
    <property type="entry name" value="ProRS_anticodon_zinc"/>
    <property type="match status" value="1"/>
</dbReference>
<dbReference type="EC" id="6.1.1.15" evidence="1"/>
<dbReference type="SUPFAM" id="SSF64586">
    <property type="entry name" value="C-terminal domain of ProRS"/>
    <property type="match status" value="1"/>
</dbReference>
<dbReference type="Pfam" id="PF00587">
    <property type="entry name" value="tRNA-synt_2b"/>
    <property type="match status" value="1"/>
</dbReference>
<gene>
    <name evidence="10" type="ORF">E5676_scaffold180G00130</name>
    <name evidence="9" type="ORF">E6C27_scaffold355G001240</name>
</gene>
<evidence type="ECO:0000256" key="7">
    <source>
        <dbReference type="SAM" id="MobiDB-lite"/>
    </source>
</evidence>
<dbReference type="InterPro" id="IPR002314">
    <property type="entry name" value="aa-tRNA-synt_IIb"/>
</dbReference>
<dbReference type="Pfam" id="PF09180">
    <property type="entry name" value="ProRS-C_1"/>
    <property type="match status" value="1"/>
</dbReference>
<proteinExistence type="inferred from homology"/>
<evidence type="ECO:0000313" key="11">
    <source>
        <dbReference type="Proteomes" id="UP000321393"/>
    </source>
</evidence>
<evidence type="ECO:0000256" key="2">
    <source>
        <dbReference type="ARBA" id="ARBA00022598"/>
    </source>
</evidence>
<dbReference type="InterPro" id="IPR006195">
    <property type="entry name" value="aa-tRNA-synth_II"/>
</dbReference>
<dbReference type="EMBL" id="SSTD01018169">
    <property type="protein sequence ID" value="TYJ98135.1"/>
    <property type="molecule type" value="Genomic_DNA"/>
</dbReference>
<dbReference type="SUPFAM" id="SSF55681">
    <property type="entry name" value="Class II aaRS and biotin synthetases"/>
    <property type="match status" value="1"/>
</dbReference>
<dbReference type="SMART" id="SM00946">
    <property type="entry name" value="ProRS-C_1"/>
    <property type="match status" value="1"/>
</dbReference>
<organism evidence="9 11">
    <name type="scientific">Cucumis melo var. makuwa</name>
    <name type="common">Oriental melon</name>
    <dbReference type="NCBI Taxonomy" id="1194695"/>
    <lineage>
        <taxon>Eukaryota</taxon>
        <taxon>Viridiplantae</taxon>
        <taxon>Streptophyta</taxon>
        <taxon>Embryophyta</taxon>
        <taxon>Tracheophyta</taxon>
        <taxon>Spermatophyta</taxon>
        <taxon>Magnoliopsida</taxon>
        <taxon>eudicotyledons</taxon>
        <taxon>Gunneridae</taxon>
        <taxon>Pentapetalae</taxon>
        <taxon>rosids</taxon>
        <taxon>fabids</taxon>
        <taxon>Cucurbitales</taxon>
        <taxon>Cucurbitaceae</taxon>
        <taxon>Benincaseae</taxon>
        <taxon>Cucumis</taxon>
    </lineage>
</organism>
<dbReference type="FunFam" id="3.30.930.10:FF:000007">
    <property type="entry name" value="Bifunctional glutamate/proline--tRNA ligase"/>
    <property type="match status" value="1"/>
</dbReference>
<keyword evidence="2 9" id="KW-0436">Ligase</keyword>
<keyword evidence="4" id="KW-0067">ATP-binding</keyword>
<dbReference type="OrthoDB" id="1350766at2759"/>
<evidence type="ECO:0000313" key="10">
    <source>
        <dbReference type="EMBL" id="TYJ98135.1"/>
    </source>
</evidence>
<feature type="region of interest" description="Disordered" evidence="7">
    <location>
        <begin position="1"/>
        <end position="26"/>
    </location>
</feature>
<dbReference type="SUPFAM" id="SSF52954">
    <property type="entry name" value="Class II aaRS ABD-related"/>
    <property type="match status" value="1"/>
</dbReference>
<evidence type="ECO:0000256" key="1">
    <source>
        <dbReference type="ARBA" id="ARBA00012831"/>
    </source>
</evidence>
<protein>
    <recommendedName>
        <fullName evidence="1">proline--tRNA ligase</fullName>
        <ecNumber evidence="1">6.1.1.15</ecNumber>
    </recommendedName>
</protein>
<dbReference type="CDD" id="cd00778">
    <property type="entry name" value="ProRS_core_arch_euk"/>
    <property type="match status" value="1"/>
</dbReference>
<dbReference type="GO" id="GO:0005524">
    <property type="term" value="F:ATP binding"/>
    <property type="evidence" value="ECO:0007669"/>
    <property type="project" value="UniProtKB-KW"/>
</dbReference>
<keyword evidence="3" id="KW-0547">Nucleotide-binding</keyword>
<dbReference type="InterPro" id="IPR016061">
    <property type="entry name" value="Pro-tRNA_ligase_II_C"/>
</dbReference>
<evidence type="ECO:0000256" key="3">
    <source>
        <dbReference type="ARBA" id="ARBA00022741"/>
    </source>
</evidence>
<sequence>MAGPKPGSSATNPKAGGKKKEVKKETGLGLTNKKDDNFGEWYSEVVVSGEMIEYYDISGCYILRPWAMSVWETMQVFFDAEIKKMKIKNCYFPLFVSPGVLQREKDHIEGFAPEVAWVTKSGESDLEVPIAIRPTSETVMYPYYSKWIRGHRDLPLKLNQWCNVVRWEERDLILINCRSREFLWQEGHTAFATKDEADTEVLEILELYRRIYEEYLAIPVIKGKKSEMEKFAGGLYTTSVEAFIPNTGRGIQGATSHCLGQNFAKMFEINFENEKGEKAMVWQNSWAYSTRTIGVMVMVHGDDKGLVMPPKVASVQVIIVPVPYKDADTRGIFDVCSATSDALSKAGIRAEVDIRENYSPGWKYSHWEMKGVPLRIEIGPKDLANNQVRAVRRDNSAKKDIPRALLVEQVKELLESIQQSLFDAAKEKRDACIQVVNTWEEFTEALGQKKMILAPWCNEEEVEKDVKTRTKGEMGAAKTLCSPFEQPPLPEGTKCFASGKPAKKWSYWGRSY</sequence>
<evidence type="ECO:0000313" key="12">
    <source>
        <dbReference type="Proteomes" id="UP000321947"/>
    </source>
</evidence>
<name>A0A5A7U355_CUCMM</name>
<evidence type="ECO:0000259" key="8">
    <source>
        <dbReference type="PROSITE" id="PS50862"/>
    </source>
</evidence>
<dbReference type="AlphaFoldDB" id="A0A5A7U355"/>
<dbReference type="GO" id="GO:0005737">
    <property type="term" value="C:cytoplasm"/>
    <property type="evidence" value="ECO:0007669"/>
    <property type="project" value="InterPro"/>
</dbReference>
<dbReference type="FunFam" id="3.30.110.30:FF:000003">
    <property type="entry name" value="Proline--tRNA ligase, cytoplasmic"/>
    <property type="match status" value="1"/>
</dbReference>
<dbReference type="PANTHER" id="PTHR43382:SF2">
    <property type="entry name" value="BIFUNCTIONAL GLUTAMATE_PROLINE--TRNA LIGASE"/>
    <property type="match status" value="1"/>
</dbReference>
<dbReference type="Gene3D" id="3.40.50.800">
    <property type="entry name" value="Anticodon-binding domain"/>
    <property type="match status" value="1"/>
</dbReference>
<dbReference type="EMBL" id="SSTE01011875">
    <property type="protein sequence ID" value="KAA0050272.1"/>
    <property type="molecule type" value="Genomic_DNA"/>
</dbReference>
<feature type="domain" description="Aminoacyl-transfer RNA synthetases class-II family profile" evidence="8">
    <location>
        <begin position="93"/>
        <end position="309"/>
    </location>
</feature>
<dbReference type="InterPro" id="IPR033721">
    <property type="entry name" value="ProRS_core_arch_euk"/>
</dbReference>
<accession>A0A5A7U355</accession>
<dbReference type="PANTHER" id="PTHR43382">
    <property type="entry name" value="PROLYL-TRNA SYNTHETASE"/>
    <property type="match status" value="1"/>
</dbReference>
<dbReference type="InterPro" id="IPR004154">
    <property type="entry name" value="Anticodon-bd"/>
</dbReference>
<dbReference type="Gene3D" id="3.30.930.10">
    <property type="entry name" value="Bira Bifunctional Protein, Domain 2"/>
    <property type="match status" value="1"/>
</dbReference>
<evidence type="ECO:0000256" key="4">
    <source>
        <dbReference type="ARBA" id="ARBA00022840"/>
    </source>
</evidence>
<dbReference type="PROSITE" id="PS50862">
    <property type="entry name" value="AA_TRNA_LIGASE_II"/>
    <property type="match status" value="1"/>
</dbReference>
<keyword evidence="6" id="KW-0030">Aminoacyl-tRNA synthetase</keyword>
<dbReference type="Gene3D" id="3.30.110.30">
    <property type="entry name" value="C-terminal domain of ProRS"/>
    <property type="match status" value="1"/>
</dbReference>